<dbReference type="Proteomes" id="UP000011939">
    <property type="component" value="Unassembled WGS sequence"/>
</dbReference>
<evidence type="ECO:0000313" key="2">
    <source>
        <dbReference type="Proteomes" id="UP000011939"/>
    </source>
</evidence>
<comment type="caution">
    <text evidence="1">The sequence shown here is derived from an EMBL/GenBank/DDBJ whole genome shotgun (WGS) entry which is preliminary data.</text>
</comment>
<gene>
    <name evidence="1" type="ORF">CSUNSWCD_1955</name>
</gene>
<dbReference type="PATRIC" id="fig|1244083.3.peg.1197"/>
<sequence length="51" mass="6097">MTLQLKKQRVKFNYSNLTSLFSTELTRLPCKFSHTLNLKLYNHHTNSQQRS</sequence>
<protein>
    <submittedName>
        <fullName evidence="1">Uncharacterized protein</fullName>
    </submittedName>
</protein>
<dbReference type="EMBL" id="AMZQ01000007">
    <property type="protein sequence ID" value="EKU11329.1"/>
    <property type="molecule type" value="Genomic_DNA"/>
</dbReference>
<organism evidence="1 2">
    <name type="scientific">Campylobacter showae CSUNSWCD</name>
    <dbReference type="NCBI Taxonomy" id="1244083"/>
    <lineage>
        <taxon>Bacteria</taxon>
        <taxon>Pseudomonadati</taxon>
        <taxon>Campylobacterota</taxon>
        <taxon>Epsilonproteobacteria</taxon>
        <taxon>Campylobacterales</taxon>
        <taxon>Campylobacteraceae</taxon>
        <taxon>Campylobacter</taxon>
    </lineage>
</organism>
<proteinExistence type="predicted"/>
<evidence type="ECO:0000313" key="1">
    <source>
        <dbReference type="EMBL" id="EKU11329.1"/>
    </source>
</evidence>
<dbReference type="AlphaFoldDB" id="M5IQ58"/>
<dbReference type="STRING" id="1244083.CSUNSWCD_1955"/>
<name>M5IQ58_9BACT</name>
<reference evidence="1 2" key="1">
    <citation type="journal article" date="2013" name="Genome Announc.">
        <title>Genome Sequence of Campylobacter showae UNSWCD, Isolated from a Patient with Crohn's Disease.</title>
        <authorList>
            <person name="Tay A.P."/>
            <person name="Kaakoush N.O."/>
            <person name="Deshpande N.P."/>
            <person name="Chen Z."/>
            <person name="Mitchell H."/>
            <person name="Wilkins M.R."/>
        </authorList>
    </citation>
    <scope>NUCLEOTIDE SEQUENCE [LARGE SCALE GENOMIC DNA]</scope>
    <source>
        <strain evidence="1 2">CSUNSWCD</strain>
    </source>
</reference>
<accession>M5IQ58</accession>